<organism evidence="2 3">
    <name type="scientific">Aspergillus pseudoviridinutans</name>
    <dbReference type="NCBI Taxonomy" id="1517512"/>
    <lineage>
        <taxon>Eukaryota</taxon>
        <taxon>Fungi</taxon>
        <taxon>Dikarya</taxon>
        <taxon>Ascomycota</taxon>
        <taxon>Pezizomycotina</taxon>
        <taxon>Eurotiomycetes</taxon>
        <taxon>Eurotiomycetidae</taxon>
        <taxon>Eurotiales</taxon>
        <taxon>Aspergillaceae</taxon>
        <taxon>Aspergillus</taxon>
        <taxon>Aspergillus subgen. Fumigati</taxon>
    </lineage>
</organism>
<name>A0A9P3BJX8_9EURO</name>
<reference evidence="2 3" key="1">
    <citation type="submission" date="2018-10" db="EMBL/GenBank/DDBJ databases">
        <title>Pan-genome distribution and transcriptional activeness of fungal secondary metabolism genes in Aspergillus section Fumigati.</title>
        <authorList>
            <person name="Takahashi H."/>
            <person name="Umemura M."/>
            <person name="Ninomiya A."/>
            <person name="Kusuya Y."/>
            <person name="Urayama S."/>
            <person name="Shimizu M."/>
            <person name="Watanabe A."/>
            <person name="Kamei K."/>
            <person name="Yaguchi T."/>
            <person name="Hagiwara D."/>
        </authorList>
    </citation>
    <scope>NUCLEOTIDE SEQUENCE [LARGE SCALE GENOMIC DNA]</scope>
    <source>
        <strain evidence="2 3">IFM 55266</strain>
    </source>
</reference>
<comment type="caution">
    <text evidence="2">The sequence shown here is derived from an EMBL/GenBank/DDBJ whole genome shotgun (WGS) entry which is preliminary data.</text>
</comment>
<keyword evidence="3" id="KW-1185">Reference proteome</keyword>
<sequence>MSAPAHMQYGAAERRVAVQDLLLECFHRAQGGAGVPGAMPLHSRGGAHDLTRNGYTRQGRRYEGPRPPPPARWSGQAGYCGGESPGFRPR</sequence>
<evidence type="ECO:0000256" key="1">
    <source>
        <dbReference type="SAM" id="MobiDB-lite"/>
    </source>
</evidence>
<feature type="region of interest" description="Disordered" evidence="1">
    <location>
        <begin position="35"/>
        <end position="90"/>
    </location>
</feature>
<evidence type="ECO:0000313" key="2">
    <source>
        <dbReference type="EMBL" id="GIJ92487.1"/>
    </source>
</evidence>
<gene>
    <name evidence="2" type="ORF">Asppvi_001764</name>
</gene>
<dbReference type="AlphaFoldDB" id="A0A9P3BJX8"/>
<protein>
    <submittedName>
        <fullName evidence="2">Uncharacterized protein</fullName>
    </submittedName>
</protein>
<proteinExistence type="predicted"/>
<dbReference type="RefSeq" id="XP_043163233.1">
    <property type="nucleotide sequence ID" value="XM_043307298.1"/>
</dbReference>
<evidence type="ECO:0000313" key="3">
    <source>
        <dbReference type="Proteomes" id="UP001043456"/>
    </source>
</evidence>
<accession>A0A9P3BJX8</accession>
<dbReference type="Proteomes" id="UP001043456">
    <property type="component" value="Unassembled WGS sequence"/>
</dbReference>
<dbReference type="EMBL" id="BHVY01000010">
    <property type="protein sequence ID" value="GIJ92487.1"/>
    <property type="molecule type" value="Genomic_DNA"/>
</dbReference>
<dbReference type="GeneID" id="67000376"/>